<evidence type="ECO:0000313" key="1">
    <source>
        <dbReference type="EMBL" id="CUS55040.1"/>
    </source>
</evidence>
<sequence length="43" mass="4509">MSKANPSAPGYDCKIKNSGTITKAIKKIKGTIAATDIIILYGI</sequence>
<dbReference type="AlphaFoldDB" id="A0A160TUI9"/>
<proteinExistence type="predicted"/>
<gene>
    <name evidence="1" type="ORF">MGWOODY_XGa2108</name>
</gene>
<organism evidence="1">
    <name type="scientific">hydrothermal vent metagenome</name>
    <dbReference type="NCBI Taxonomy" id="652676"/>
    <lineage>
        <taxon>unclassified sequences</taxon>
        <taxon>metagenomes</taxon>
        <taxon>ecological metagenomes</taxon>
    </lineage>
</organism>
<dbReference type="EMBL" id="CZRL01000120">
    <property type="protein sequence ID" value="CUS55040.1"/>
    <property type="molecule type" value="Genomic_DNA"/>
</dbReference>
<reference evidence="1" key="1">
    <citation type="submission" date="2015-10" db="EMBL/GenBank/DDBJ databases">
        <authorList>
            <person name="Gilbert D.G."/>
        </authorList>
    </citation>
    <scope>NUCLEOTIDE SEQUENCE</scope>
</reference>
<accession>A0A160TUI9</accession>
<protein>
    <submittedName>
        <fullName evidence="1">Uncharacterized protein</fullName>
    </submittedName>
</protein>
<name>A0A160TUI9_9ZZZZ</name>